<dbReference type="AlphaFoldDB" id="A0A0F9WLR3"/>
<comment type="caution">
    <text evidence="1">The sequence shown here is derived from an EMBL/GenBank/DDBJ whole genome shotgun (WGS) entry which is preliminary data.</text>
</comment>
<gene>
    <name evidence="1" type="ORF">LCGC14_0262600</name>
</gene>
<organism evidence="1">
    <name type="scientific">marine sediment metagenome</name>
    <dbReference type="NCBI Taxonomy" id="412755"/>
    <lineage>
        <taxon>unclassified sequences</taxon>
        <taxon>metagenomes</taxon>
        <taxon>ecological metagenomes</taxon>
    </lineage>
</organism>
<dbReference type="EMBL" id="LAZR01000142">
    <property type="protein sequence ID" value="KKN86991.1"/>
    <property type="molecule type" value="Genomic_DNA"/>
</dbReference>
<protein>
    <submittedName>
        <fullName evidence="1">Uncharacterized protein</fullName>
    </submittedName>
</protein>
<name>A0A0F9WLR3_9ZZZZ</name>
<sequence length="81" mass="8961">MMGEFENIERVVRALAKVPPTNLLIIDLANAHVKDGELDFEALADLQPEVQMAIAEAKMYGAHTIRAVDTLERLEAMPTDV</sequence>
<accession>A0A0F9WLR3</accession>
<reference evidence="1" key="1">
    <citation type="journal article" date="2015" name="Nature">
        <title>Complex archaea that bridge the gap between prokaryotes and eukaryotes.</title>
        <authorList>
            <person name="Spang A."/>
            <person name="Saw J.H."/>
            <person name="Jorgensen S.L."/>
            <person name="Zaremba-Niedzwiedzka K."/>
            <person name="Martijn J."/>
            <person name="Lind A.E."/>
            <person name="van Eijk R."/>
            <person name="Schleper C."/>
            <person name="Guy L."/>
            <person name="Ettema T.J."/>
        </authorList>
    </citation>
    <scope>NUCLEOTIDE SEQUENCE</scope>
</reference>
<evidence type="ECO:0000313" key="1">
    <source>
        <dbReference type="EMBL" id="KKN86991.1"/>
    </source>
</evidence>
<proteinExistence type="predicted"/>